<comment type="similarity">
    <text evidence="1">Belongs to the MreC family.</text>
</comment>
<keyword evidence="3" id="KW-0133">Cell shape</keyword>
<dbReference type="PANTHER" id="PTHR34138">
    <property type="entry name" value="CELL SHAPE-DETERMINING PROTEIN MREC"/>
    <property type="match status" value="1"/>
</dbReference>
<dbReference type="InterPro" id="IPR042175">
    <property type="entry name" value="Cell/Rod_MreC_2"/>
</dbReference>
<dbReference type="GO" id="GO:0008360">
    <property type="term" value="P:regulation of cell shape"/>
    <property type="evidence" value="ECO:0007669"/>
    <property type="project" value="UniProtKB-KW"/>
</dbReference>
<feature type="coiled-coil region" evidence="5">
    <location>
        <begin position="72"/>
        <end position="99"/>
    </location>
</feature>
<evidence type="ECO:0000313" key="8">
    <source>
        <dbReference type="Proteomes" id="UP000178017"/>
    </source>
</evidence>
<keyword evidence="5" id="KW-0175">Coiled coil</keyword>
<dbReference type="EMBL" id="MFDO01000016">
    <property type="protein sequence ID" value="OGE65558.1"/>
    <property type="molecule type" value="Genomic_DNA"/>
</dbReference>
<evidence type="ECO:0000259" key="6">
    <source>
        <dbReference type="Pfam" id="PF04085"/>
    </source>
</evidence>
<dbReference type="InterPro" id="IPR042177">
    <property type="entry name" value="Cell/Rod_1"/>
</dbReference>
<dbReference type="PANTHER" id="PTHR34138:SF1">
    <property type="entry name" value="CELL SHAPE-DETERMINING PROTEIN MREC"/>
    <property type="match status" value="1"/>
</dbReference>
<dbReference type="Gene3D" id="2.40.10.350">
    <property type="entry name" value="Rod shape-determining protein MreC, domain 2"/>
    <property type="match status" value="1"/>
</dbReference>
<dbReference type="Proteomes" id="UP000178017">
    <property type="component" value="Unassembled WGS sequence"/>
</dbReference>
<feature type="domain" description="Rod shape-determining protein MreC beta-barrel core" evidence="6">
    <location>
        <begin position="123"/>
        <end position="260"/>
    </location>
</feature>
<proteinExistence type="inferred from homology"/>
<protein>
    <recommendedName>
        <fullName evidence="2">Cell shape-determining protein MreC</fullName>
    </recommendedName>
    <alternativeName>
        <fullName evidence="4">Cell shape protein MreC</fullName>
    </alternativeName>
</protein>
<dbReference type="InterPro" id="IPR007221">
    <property type="entry name" value="MreC"/>
</dbReference>
<dbReference type="InterPro" id="IPR055342">
    <property type="entry name" value="MreC_beta-barrel_core"/>
</dbReference>
<sequence>MKTLLLDFRLFITLVLISSSVLVLDKVGWLNFPKIVVQTVTTPIQYGIYESTKVVGRQFSFLTEARFAAQQNVALKEQLAGLVLDKARIQRELNELTALSNQESTLLPRAYSLIPTRVIGVGRYLILDHGTDKNLQPGQAVLYKDQYVGVVRVVSGNTSQVLLPSDPDSKLSVFSQGEAGRSQGILIGQFGSEMLMDKILHQEPINIGDLVYSEGLEGELPRGLIIGKVSQVFTRENEVFKQAKVEGVFDTKNLDVVFVMEGV</sequence>
<dbReference type="Pfam" id="PF04085">
    <property type="entry name" value="MreC"/>
    <property type="match status" value="1"/>
</dbReference>
<dbReference type="GO" id="GO:0005886">
    <property type="term" value="C:plasma membrane"/>
    <property type="evidence" value="ECO:0007669"/>
    <property type="project" value="TreeGrafter"/>
</dbReference>
<dbReference type="Gene3D" id="2.40.10.340">
    <property type="entry name" value="Rod shape-determining protein MreC, domain 1"/>
    <property type="match status" value="1"/>
</dbReference>
<evidence type="ECO:0000256" key="3">
    <source>
        <dbReference type="ARBA" id="ARBA00022960"/>
    </source>
</evidence>
<comment type="caution">
    <text evidence="7">The sequence shown here is derived from an EMBL/GenBank/DDBJ whole genome shotgun (WGS) entry which is preliminary data.</text>
</comment>
<accession>A0A1F5MJN4</accession>
<reference evidence="7 8" key="1">
    <citation type="journal article" date="2016" name="Nat. Commun.">
        <title>Thousands of microbial genomes shed light on interconnected biogeochemical processes in an aquifer system.</title>
        <authorList>
            <person name="Anantharaman K."/>
            <person name="Brown C.T."/>
            <person name="Hug L.A."/>
            <person name="Sharon I."/>
            <person name="Castelle C.J."/>
            <person name="Probst A.J."/>
            <person name="Thomas B.C."/>
            <person name="Singh A."/>
            <person name="Wilkins M.J."/>
            <person name="Karaoz U."/>
            <person name="Brodie E.L."/>
            <person name="Williams K.H."/>
            <person name="Hubbard S.S."/>
            <person name="Banfield J.F."/>
        </authorList>
    </citation>
    <scope>NUCLEOTIDE SEQUENCE [LARGE SCALE GENOMIC DNA]</scope>
</reference>
<organism evidence="7 8">
    <name type="scientific">Candidatus Daviesbacteria bacterium RIFCSPLOWO2_01_FULL_40_24</name>
    <dbReference type="NCBI Taxonomy" id="1797787"/>
    <lineage>
        <taxon>Bacteria</taxon>
        <taxon>Candidatus Daviesiibacteriota</taxon>
    </lineage>
</organism>
<dbReference type="AlphaFoldDB" id="A0A1F5MJN4"/>
<evidence type="ECO:0000313" key="7">
    <source>
        <dbReference type="EMBL" id="OGE65558.1"/>
    </source>
</evidence>
<evidence type="ECO:0000256" key="1">
    <source>
        <dbReference type="ARBA" id="ARBA00009369"/>
    </source>
</evidence>
<name>A0A1F5MJN4_9BACT</name>
<evidence type="ECO:0000256" key="4">
    <source>
        <dbReference type="ARBA" id="ARBA00032089"/>
    </source>
</evidence>
<evidence type="ECO:0000256" key="2">
    <source>
        <dbReference type="ARBA" id="ARBA00013855"/>
    </source>
</evidence>
<evidence type="ECO:0000256" key="5">
    <source>
        <dbReference type="SAM" id="Coils"/>
    </source>
</evidence>
<gene>
    <name evidence="7" type="ORF">A3B49_01960</name>
</gene>